<evidence type="ECO:0000313" key="4">
    <source>
        <dbReference type="Proteomes" id="UP000095210"/>
    </source>
</evidence>
<dbReference type="RefSeq" id="WP_069852814.1">
    <property type="nucleotide sequence ID" value="NZ_CP014859.1"/>
</dbReference>
<accession>A0AAC9HV20</accession>
<dbReference type="PROSITE" id="PS50937">
    <property type="entry name" value="HTH_MERR_2"/>
    <property type="match status" value="1"/>
</dbReference>
<dbReference type="GO" id="GO:0003700">
    <property type="term" value="F:DNA-binding transcription factor activity"/>
    <property type="evidence" value="ECO:0007669"/>
    <property type="project" value="InterPro"/>
</dbReference>
<dbReference type="SMART" id="SM00422">
    <property type="entry name" value="HTH_MERR"/>
    <property type="match status" value="1"/>
</dbReference>
<dbReference type="Gene3D" id="1.10.1660.10">
    <property type="match status" value="1"/>
</dbReference>
<dbReference type="AlphaFoldDB" id="A0AAC9HV20"/>
<dbReference type="PANTHER" id="PTHR30204">
    <property type="entry name" value="REDOX-CYCLING DRUG-SENSING TRANSCRIPTIONAL ACTIVATOR SOXR"/>
    <property type="match status" value="1"/>
</dbReference>
<keyword evidence="1" id="KW-0238">DNA-binding</keyword>
<organism evidence="3 4">
    <name type="scientific">Actinoalloteichus hymeniacidonis</name>
    <dbReference type="NCBI Taxonomy" id="340345"/>
    <lineage>
        <taxon>Bacteria</taxon>
        <taxon>Bacillati</taxon>
        <taxon>Actinomycetota</taxon>
        <taxon>Actinomycetes</taxon>
        <taxon>Pseudonocardiales</taxon>
        <taxon>Pseudonocardiaceae</taxon>
        <taxon>Actinoalloteichus</taxon>
    </lineage>
</organism>
<dbReference type="Pfam" id="PF13411">
    <property type="entry name" value="MerR_1"/>
    <property type="match status" value="1"/>
</dbReference>
<gene>
    <name evidence="3" type="ORF">TL08_26095</name>
</gene>
<dbReference type="InterPro" id="IPR000551">
    <property type="entry name" value="MerR-type_HTH_dom"/>
</dbReference>
<dbReference type="PANTHER" id="PTHR30204:SF93">
    <property type="entry name" value="HTH MERR-TYPE DOMAIN-CONTAINING PROTEIN"/>
    <property type="match status" value="1"/>
</dbReference>
<dbReference type="InterPro" id="IPR009061">
    <property type="entry name" value="DNA-bd_dom_put_sf"/>
</dbReference>
<evidence type="ECO:0000313" key="3">
    <source>
        <dbReference type="EMBL" id="AOS65988.1"/>
    </source>
</evidence>
<dbReference type="PRINTS" id="PR00040">
    <property type="entry name" value="HTHMERR"/>
</dbReference>
<proteinExistence type="predicted"/>
<dbReference type="InterPro" id="IPR047057">
    <property type="entry name" value="MerR_fam"/>
</dbReference>
<dbReference type="SUPFAM" id="SSF46955">
    <property type="entry name" value="Putative DNA-binding domain"/>
    <property type="match status" value="1"/>
</dbReference>
<dbReference type="GO" id="GO:0003677">
    <property type="term" value="F:DNA binding"/>
    <property type="evidence" value="ECO:0007669"/>
    <property type="project" value="UniProtKB-KW"/>
</dbReference>
<dbReference type="KEGG" id="ahm:TL08_26095"/>
<protein>
    <submittedName>
        <fullName evidence="3">Transcriptional regulator</fullName>
    </submittedName>
</protein>
<feature type="domain" description="HTH merR-type" evidence="2">
    <location>
        <begin position="1"/>
        <end position="70"/>
    </location>
</feature>
<reference evidence="4" key="1">
    <citation type="submission" date="2016-03" db="EMBL/GenBank/DDBJ databases">
        <title>Complete genome sequence of the type strain Actinoalloteichus hymeniacidonis DSM 45092.</title>
        <authorList>
            <person name="Schaffert L."/>
            <person name="Albersmeier A."/>
            <person name="Winkler A."/>
            <person name="Kalinowski J."/>
            <person name="Zotchev S."/>
            <person name="Ruckert C."/>
        </authorList>
    </citation>
    <scope>NUCLEOTIDE SEQUENCE [LARGE SCALE GENOMIC DNA]</scope>
    <source>
        <strain evidence="4">HPA177(T) (DSM 45092(T))</strain>
    </source>
</reference>
<evidence type="ECO:0000259" key="2">
    <source>
        <dbReference type="PROSITE" id="PS50937"/>
    </source>
</evidence>
<sequence>MFTIGRLGEIIGISVRTIRHYHQIGLLPEPARDQHSHRRYGAADLVLLLRIRRLVEIGFALKEIGELLEAPPEVLQTALAELDADLAAQQAEIAARRKALARLNELEHDPQMPDELARWQPTLQSWGISQAMIRSERDTMLLATAIMGNRSTDHTEERQADGEKQPDTERSLFDEIYDRLFGQDGGAAARLLYQEIDAIRDLPADHPRVDALIESTTAFLKDHATILRRVQDHDLLADPSIPDAVATTLFEDMIDDMPPAIRRLIRVQQRLYAELIEQTD</sequence>
<dbReference type="EMBL" id="CP014859">
    <property type="protein sequence ID" value="AOS65988.1"/>
    <property type="molecule type" value="Genomic_DNA"/>
</dbReference>
<dbReference type="Proteomes" id="UP000095210">
    <property type="component" value="Chromosome"/>
</dbReference>
<evidence type="ECO:0000256" key="1">
    <source>
        <dbReference type="ARBA" id="ARBA00023125"/>
    </source>
</evidence>
<name>A0AAC9HV20_9PSEU</name>
<keyword evidence="4" id="KW-1185">Reference proteome</keyword>